<dbReference type="Proteomes" id="UP000269923">
    <property type="component" value="Unassembled WGS sequence"/>
</dbReference>
<dbReference type="SUPFAM" id="SSF81901">
    <property type="entry name" value="HCP-like"/>
    <property type="match status" value="1"/>
</dbReference>
<proteinExistence type="predicted"/>
<dbReference type="RefSeq" id="WP_124794024.1">
    <property type="nucleotide sequence ID" value="NZ_RQYC01000002.1"/>
</dbReference>
<feature type="chain" id="PRO_5018212470" description="Sel1 repeat family protein" evidence="1">
    <location>
        <begin position="22"/>
        <end position="116"/>
    </location>
</feature>
<feature type="signal peptide" evidence="1">
    <location>
        <begin position="1"/>
        <end position="21"/>
    </location>
</feature>
<dbReference type="AlphaFoldDB" id="A0A3P2AC57"/>
<reference evidence="2 3" key="1">
    <citation type="submission" date="2018-11" db="EMBL/GenBank/DDBJ databases">
        <title>Genomes From Bacteria Associated with the Canine Oral Cavity: a Test Case for Automated Genome-Based Taxonomic Assignment.</title>
        <authorList>
            <person name="Coil D.A."/>
            <person name="Jospin G."/>
            <person name="Darling A.E."/>
            <person name="Wallis C."/>
            <person name="Davis I.J."/>
            <person name="Harris S."/>
            <person name="Eisen J.A."/>
            <person name="Holcombe L.J."/>
            <person name="O'Flynn C."/>
        </authorList>
    </citation>
    <scope>NUCLEOTIDE SEQUENCE [LARGE SCALE GENOMIC DNA]</scope>
    <source>
        <strain evidence="2 3">COT-280</strain>
    </source>
</reference>
<dbReference type="Pfam" id="PF08238">
    <property type="entry name" value="Sel1"/>
    <property type="match status" value="1"/>
</dbReference>
<dbReference type="STRING" id="1121352.GCA_000620925_00253"/>
<evidence type="ECO:0000313" key="3">
    <source>
        <dbReference type="Proteomes" id="UP000269923"/>
    </source>
</evidence>
<keyword evidence="3" id="KW-1185">Reference proteome</keyword>
<keyword evidence="1" id="KW-0732">Signal</keyword>
<dbReference type="InterPro" id="IPR011990">
    <property type="entry name" value="TPR-like_helical_dom_sf"/>
</dbReference>
<accession>A0A3P2AC57</accession>
<protein>
    <recommendedName>
        <fullName evidence="4">Sel1 repeat family protein</fullName>
    </recommendedName>
</protein>
<dbReference type="Gene3D" id="1.25.40.10">
    <property type="entry name" value="Tetratricopeptide repeat domain"/>
    <property type="match status" value="1"/>
</dbReference>
<organism evidence="2 3">
    <name type="scientific">Conchiformibius steedae</name>
    <dbReference type="NCBI Taxonomy" id="153493"/>
    <lineage>
        <taxon>Bacteria</taxon>
        <taxon>Pseudomonadati</taxon>
        <taxon>Pseudomonadota</taxon>
        <taxon>Betaproteobacteria</taxon>
        <taxon>Neisseriales</taxon>
        <taxon>Neisseriaceae</taxon>
        <taxon>Conchiformibius</taxon>
    </lineage>
</organism>
<gene>
    <name evidence="2" type="ORF">EII21_02200</name>
</gene>
<comment type="caution">
    <text evidence="2">The sequence shown here is derived from an EMBL/GenBank/DDBJ whole genome shotgun (WGS) entry which is preliminary data.</text>
</comment>
<name>A0A3P2AC57_9NEIS</name>
<dbReference type="EMBL" id="RQYC01000002">
    <property type="protein sequence ID" value="RRD91223.1"/>
    <property type="molecule type" value="Genomic_DNA"/>
</dbReference>
<dbReference type="InterPro" id="IPR006597">
    <property type="entry name" value="Sel1-like"/>
</dbReference>
<sequence length="116" mass="12059">MFVKPLMAAAAALYCSAALSAATPPISEAEIHQYRETLSAAGKALEAGNAAAAFPQVLAMAQKGFAEAQYIVATLYHDGEGTPADSEQARHWYQAAAQNSNPAVAQLAKEALAQLP</sequence>
<dbReference type="SMART" id="SM00671">
    <property type="entry name" value="SEL1"/>
    <property type="match status" value="1"/>
</dbReference>
<evidence type="ECO:0008006" key="4">
    <source>
        <dbReference type="Google" id="ProtNLM"/>
    </source>
</evidence>
<evidence type="ECO:0000256" key="1">
    <source>
        <dbReference type="SAM" id="SignalP"/>
    </source>
</evidence>
<evidence type="ECO:0000313" key="2">
    <source>
        <dbReference type="EMBL" id="RRD91223.1"/>
    </source>
</evidence>
<dbReference type="OrthoDB" id="8613912at2"/>